<dbReference type="EMBL" id="JACOFW010000009">
    <property type="protein sequence ID" value="MBC3807624.1"/>
    <property type="molecule type" value="Genomic_DNA"/>
</dbReference>
<accession>A0ABR6X3Z5</accession>
<feature type="transmembrane region" description="Helical" evidence="1">
    <location>
        <begin position="44"/>
        <end position="61"/>
    </location>
</feature>
<dbReference type="RefSeq" id="WP_186922712.1">
    <property type="nucleotide sequence ID" value="NZ_JACOFW010000009.1"/>
</dbReference>
<reference evidence="2 3" key="1">
    <citation type="submission" date="2020-08" db="EMBL/GenBank/DDBJ databases">
        <title>Novel species isolated from subtropical streams in China.</title>
        <authorList>
            <person name="Lu H."/>
        </authorList>
    </citation>
    <scope>NUCLEOTIDE SEQUENCE [LARGE SCALE GENOMIC DNA]</scope>
    <source>
        <strain evidence="2 3">KACC 16656</strain>
    </source>
</reference>
<gene>
    <name evidence="2" type="ORF">H8K52_09745</name>
</gene>
<sequence length="118" mass="12684">MYACPHCHLLGVSYLHKWRAHPAQPATCTHCAQLSDVSSATSNAIFSVGCLLILLSCTLAFSYQSWLVGIIGALGSICCYGYGWHVVPLRITSHADAEHAKKISWTAGLLAALASLFH</sequence>
<evidence type="ECO:0000313" key="3">
    <source>
        <dbReference type="Proteomes" id="UP000648257"/>
    </source>
</evidence>
<keyword evidence="3" id="KW-1185">Reference proteome</keyword>
<evidence type="ECO:0000256" key="1">
    <source>
        <dbReference type="SAM" id="Phobius"/>
    </source>
</evidence>
<keyword evidence="1" id="KW-0472">Membrane</keyword>
<keyword evidence="1" id="KW-1133">Transmembrane helix</keyword>
<evidence type="ECO:0008006" key="4">
    <source>
        <dbReference type="Google" id="ProtNLM"/>
    </source>
</evidence>
<organism evidence="2 3">
    <name type="scientific">Undibacterium seohonense</name>
    <dbReference type="NCBI Taxonomy" id="1344950"/>
    <lineage>
        <taxon>Bacteria</taxon>
        <taxon>Pseudomonadati</taxon>
        <taxon>Pseudomonadota</taxon>
        <taxon>Betaproteobacteria</taxon>
        <taxon>Burkholderiales</taxon>
        <taxon>Oxalobacteraceae</taxon>
        <taxon>Undibacterium</taxon>
    </lineage>
</organism>
<name>A0ABR6X3Z5_9BURK</name>
<comment type="caution">
    <text evidence="2">The sequence shown here is derived from an EMBL/GenBank/DDBJ whole genome shotgun (WGS) entry which is preliminary data.</text>
</comment>
<feature type="transmembrane region" description="Helical" evidence="1">
    <location>
        <begin position="66"/>
        <end position="84"/>
    </location>
</feature>
<protein>
    <recommendedName>
        <fullName evidence="4">Peptidase A24A N-terminal domain-containing protein</fullName>
    </recommendedName>
</protein>
<proteinExistence type="predicted"/>
<keyword evidence="1" id="KW-0812">Transmembrane</keyword>
<dbReference type="Proteomes" id="UP000648257">
    <property type="component" value="Unassembled WGS sequence"/>
</dbReference>
<evidence type="ECO:0000313" key="2">
    <source>
        <dbReference type="EMBL" id="MBC3807624.1"/>
    </source>
</evidence>